<dbReference type="InterPro" id="IPR001214">
    <property type="entry name" value="SET_dom"/>
</dbReference>
<dbReference type="InterPro" id="IPR002893">
    <property type="entry name" value="Znf_MYND"/>
</dbReference>
<dbReference type="SUPFAM" id="SSF144232">
    <property type="entry name" value="HIT/MYND zinc finger-like"/>
    <property type="match status" value="1"/>
</dbReference>
<keyword evidence="2" id="KW-0863">Zinc-finger</keyword>
<evidence type="ECO:0000256" key="3">
    <source>
        <dbReference type="ARBA" id="ARBA00022833"/>
    </source>
</evidence>
<reference evidence="8" key="1">
    <citation type="submission" date="2022-07" db="EMBL/GenBank/DDBJ databases">
        <authorList>
            <person name="Trinca V."/>
            <person name="Uliana J.V.C."/>
            <person name="Torres T.T."/>
            <person name="Ward R.J."/>
            <person name="Monesi N."/>
        </authorList>
    </citation>
    <scope>NUCLEOTIDE SEQUENCE</scope>
    <source>
        <strain evidence="8">HSMRA1968</strain>
        <tissue evidence="8">Whole embryos</tissue>
    </source>
</reference>
<evidence type="ECO:0000313" key="9">
    <source>
        <dbReference type="Proteomes" id="UP001151699"/>
    </source>
</evidence>
<dbReference type="Gene3D" id="1.10.220.160">
    <property type="match status" value="1"/>
</dbReference>
<protein>
    <recommendedName>
        <fullName evidence="5">Protein-lysine N-methyltransferase SMYD4</fullName>
    </recommendedName>
    <alternativeName>
        <fullName evidence="6">SET and MYND domain-containing protein 4</fullName>
    </alternativeName>
</protein>
<sequence length="585" mass="67553">MIREDRAGKERMDIYSIHQALLVKLADEHLLLRTTSRFDSCRTNTDRVKLIEKFLMKFKIIPRLVPRRAKNNIQSRELRKKGNALFKKENLYEALELYNQSLCWAETGDEAEDLANAYANRAAVFCKWNMFKIALENVVLAKKYGYPEKNMDKLLDRERCCLQSINNGNDVRSTHNHFNLKLDYEENPQIPFIAKCLEMKESNDQGRYITTNTILNPGDIIAIEEPYAVCLQPPSRYQRCNYCLIENDLHLIPCPSCTNAMFCSKKCMKKANAEYHNIECAISDIMLDVFHKMQVIGLRVSLKAMNTFQSTDDMIAFCTEANDANFTTFSFNHANELTPLEQCQQIYCLATNEEKRKPHDLFLRAVVTTVLWKQLMEHTTLADALPDTKSQSTFIEILFRHMQIASTNFHTLDVAELPLSASVDYGSGAYPFCSLLNHSCAPNICRMSVGRKMILFALRVIHPGEQLFDNYGYHHCLAEKADRQNSLADQYLFSCNCIACEFDYPMLPELPVSPEIPHHDTTEDVERLTNLDETFATENIKRYAQYLKKYDSHYPCNQVCEMQEIFKMCFHILVGNYSLQVKCGK</sequence>
<dbReference type="PROSITE" id="PS01360">
    <property type="entry name" value="ZF_MYND_1"/>
    <property type="match status" value="1"/>
</dbReference>
<accession>A0A9Q0MLC6</accession>
<dbReference type="PANTHER" id="PTHR47111:SF1">
    <property type="entry name" value="SET AND MYND DOMAIN-CONTAINING PROTEIN 4"/>
    <property type="match status" value="1"/>
</dbReference>
<dbReference type="PANTHER" id="PTHR47111">
    <property type="entry name" value="BCDNA.LD29892"/>
    <property type="match status" value="1"/>
</dbReference>
<evidence type="ECO:0000256" key="4">
    <source>
        <dbReference type="ARBA" id="ARBA00093423"/>
    </source>
</evidence>
<dbReference type="InterPro" id="IPR011990">
    <property type="entry name" value="TPR-like_helical_dom_sf"/>
</dbReference>
<dbReference type="GO" id="GO:0008270">
    <property type="term" value="F:zinc ion binding"/>
    <property type="evidence" value="ECO:0007669"/>
    <property type="project" value="UniProtKB-KW"/>
</dbReference>
<dbReference type="SUPFAM" id="SSF82199">
    <property type="entry name" value="SET domain"/>
    <property type="match status" value="1"/>
</dbReference>
<comment type="caution">
    <text evidence="8">The sequence shown here is derived from an EMBL/GenBank/DDBJ whole genome shotgun (WGS) entry which is preliminary data.</text>
</comment>
<evidence type="ECO:0000256" key="1">
    <source>
        <dbReference type="ARBA" id="ARBA00022723"/>
    </source>
</evidence>
<dbReference type="AlphaFoldDB" id="A0A9Q0MLC6"/>
<dbReference type="InterPro" id="IPR044421">
    <property type="entry name" value="SMYD4_SET"/>
</dbReference>
<dbReference type="Proteomes" id="UP001151699">
    <property type="component" value="Unassembled WGS sequence"/>
</dbReference>
<dbReference type="GO" id="GO:0008276">
    <property type="term" value="F:protein methyltransferase activity"/>
    <property type="evidence" value="ECO:0007669"/>
    <property type="project" value="UniProtKB-ARBA"/>
</dbReference>
<dbReference type="GO" id="GO:0008757">
    <property type="term" value="F:S-adenosylmethionine-dependent methyltransferase activity"/>
    <property type="evidence" value="ECO:0007669"/>
    <property type="project" value="UniProtKB-ARBA"/>
</dbReference>
<dbReference type="PROSITE" id="PS50280">
    <property type="entry name" value="SET"/>
    <property type="match status" value="1"/>
</dbReference>
<evidence type="ECO:0000313" key="8">
    <source>
        <dbReference type="EMBL" id="KAJ6633361.1"/>
    </source>
</evidence>
<keyword evidence="3" id="KW-0862">Zinc</keyword>
<dbReference type="Gene3D" id="2.170.270.10">
    <property type="entry name" value="SET domain"/>
    <property type="match status" value="1"/>
</dbReference>
<dbReference type="Pfam" id="PF01753">
    <property type="entry name" value="zf-MYND"/>
    <property type="match status" value="1"/>
</dbReference>
<feature type="domain" description="SET" evidence="7">
    <location>
        <begin position="195"/>
        <end position="472"/>
    </location>
</feature>
<keyword evidence="9" id="KW-1185">Reference proteome</keyword>
<evidence type="ECO:0000256" key="2">
    <source>
        <dbReference type="ARBA" id="ARBA00022771"/>
    </source>
</evidence>
<dbReference type="SUPFAM" id="SSF48452">
    <property type="entry name" value="TPR-like"/>
    <property type="match status" value="1"/>
</dbReference>
<dbReference type="CDD" id="cd10536">
    <property type="entry name" value="SET_SMYD4"/>
    <property type="match status" value="1"/>
</dbReference>
<dbReference type="Pfam" id="PF00856">
    <property type="entry name" value="SET"/>
    <property type="match status" value="1"/>
</dbReference>
<proteinExistence type="predicted"/>
<keyword evidence="1" id="KW-0479">Metal-binding</keyword>
<evidence type="ECO:0000256" key="5">
    <source>
        <dbReference type="ARBA" id="ARBA00093635"/>
    </source>
</evidence>
<dbReference type="OrthoDB" id="5945798at2759"/>
<dbReference type="GO" id="GO:0008170">
    <property type="term" value="F:N-methyltransferase activity"/>
    <property type="evidence" value="ECO:0007669"/>
    <property type="project" value="UniProtKB-ARBA"/>
</dbReference>
<dbReference type="EMBL" id="WJQU01002060">
    <property type="protein sequence ID" value="KAJ6633361.1"/>
    <property type="molecule type" value="Genomic_DNA"/>
</dbReference>
<evidence type="ECO:0000259" key="7">
    <source>
        <dbReference type="PROSITE" id="PS50280"/>
    </source>
</evidence>
<dbReference type="Gene3D" id="6.10.140.2220">
    <property type="match status" value="1"/>
</dbReference>
<evidence type="ECO:0000256" key="6">
    <source>
        <dbReference type="ARBA" id="ARBA00093680"/>
    </source>
</evidence>
<dbReference type="Gene3D" id="1.25.40.10">
    <property type="entry name" value="Tetratricopeptide repeat domain"/>
    <property type="match status" value="1"/>
</dbReference>
<organism evidence="8 9">
    <name type="scientific">Pseudolycoriella hygida</name>
    <dbReference type="NCBI Taxonomy" id="35572"/>
    <lineage>
        <taxon>Eukaryota</taxon>
        <taxon>Metazoa</taxon>
        <taxon>Ecdysozoa</taxon>
        <taxon>Arthropoda</taxon>
        <taxon>Hexapoda</taxon>
        <taxon>Insecta</taxon>
        <taxon>Pterygota</taxon>
        <taxon>Neoptera</taxon>
        <taxon>Endopterygota</taxon>
        <taxon>Diptera</taxon>
        <taxon>Nematocera</taxon>
        <taxon>Sciaroidea</taxon>
        <taxon>Sciaridae</taxon>
        <taxon>Pseudolycoriella</taxon>
    </lineage>
</organism>
<name>A0A9Q0MLC6_9DIPT</name>
<comment type="function">
    <text evidence="4">Protein-lysine N-methyltransferase. Monomethylates PRMT5, modulating its transcriptional activity. May also act as a histone methyltransferase. Plays a critical role in cardiac development. Acts as a key epigenetic regulator of gene expression during cardiac development via its dual activities as a methyltransferase and negative regulator of HDAC1.</text>
</comment>
<dbReference type="InterPro" id="IPR046341">
    <property type="entry name" value="SET_dom_sf"/>
</dbReference>
<gene>
    <name evidence="8" type="primary">Smyd4_2</name>
    <name evidence="8" type="ORF">Bhyg_15942</name>
</gene>